<dbReference type="PROSITE" id="PS50850">
    <property type="entry name" value="MFS"/>
    <property type="match status" value="1"/>
</dbReference>
<feature type="transmembrane region" description="Helical" evidence="7">
    <location>
        <begin position="309"/>
        <end position="333"/>
    </location>
</feature>
<evidence type="ECO:0000256" key="6">
    <source>
        <dbReference type="ARBA" id="ARBA00023136"/>
    </source>
</evidence>
<feature type="transmembrane region" description="Helical" evidence="7">
    <location>
        <begin position="92"/>
        <end position="116"/>
    </location>
</feature>
<evidence type="ECO:0000313" key="9">
    <source>
        <dbReference type="EMBL" id="TQL97066.1"/>
    </source>
</evidence>
<keyword evidence="2" id="KW-0813">Transport</keyword>
<dbReference type="GO" id="GO:0022857">
    <property type="term" value="F:transmembrane transporter activity"/>
    <property type="evidence" value="ECO:0007669"/>
    <property type="project" value="InterPro"/>
</dbReference>
<feature type="transmembrane region" description="Helical" evidence="7">
    <location>
        <begin position="153"/>
        <end position="176"/>
    </location>
</feature>
<evidence type="ECO:0000256" key="3">
    <source>
        <dbReference type="ARBA" id="ARBA00022475"/>
    </source>
</evidence>
<dbReference type="PANTHER" id="PTHR42718:SF46">
    <property type="entry name" value="BLR6921 PROTEIN"/>
    <property type="match status" value="1"/>
</dbReference>
<dbReference type="GO" id="GO:0005886">
    <property type="term" value="C:plasma membrane"/>
    <property type="evidence" value="ECO:0007669"/>
    <property type="project" value="UniProtKB-SubCell"/>
</dbReference>
<dbReference type="InterPro" id="IPR011701">
    <property type="entry name" value="MFS"/>
</dbReference>
<feature type="transmembrane region" description="Helical" evidence="7">
    <location>
        <begin position="63"/>
        <end position="80"/>
    </location>
</feature>
<dbReference type="Proteomes" id="UP000316096">
    <property type="component" value="Unassembled WGS sequence"/>
</dbReference>
<dbReference type="OrthoDB" id="4080117at2"/>
<feature type="transmembrane region" description="Helical" evidence="7">
    <location>
        <begin position="377"/>
        <end position="401"/>
    </location>
</feature>
<keyword evidence="10" id="KW-1185">Reference proteome</keyword>
<dbReference type="CDD" id="cd17321">
    <property type="entry name" value="MFS_MMR_MDR_like"/>
    <property type="match status" value="1"/>
</dbReference>
<feature type="transmembrane region" description="Helical" evidence="7">
    <location>
        <begin position="417"/>
        <end position="438"/>
    </location>
</feature>
<protein>
    <submittedName>
        <fullName evidence="9">EmrB/QacA subfamily drug resistance transporter</fullName>
    </submittedName>
</protein>
<feature type="transmembrane region" description="Helical" evidence="7">
    <location>
        <begin position="345"/>
        <end position="365"/>
    </location>
</feature>
<dbReference type="SUPFAM" id="SSF103473">
    <property type="entry name" value="MFS general substrate transporter"/>
    <property type="match status" value="1"/>
</dbReference>
<proteinExistence type="predicted"/>
<dbReference type="EMBL" id="VFOZ01000001">
    <property type="protein sequence ID" value="TQL97066.1"/>
    <property type="molecule type" value="Genomic_DNA"/>
</dbReference>
<comment type="caution">
    <text evidence="9">The sequence shown here is derived from an EMBL/GenBank/DDBJ whole genome shotgun (WGS) entry which is preliminary data.</text>
</comment>
<feature type="transmembrane region" description="Helical" evidence="7">
    <location>
        <begin position="280"/>
        <end position="303"/>
    </location>
</feature>
<reference evidence="9 10" key="1">
    <citation type="submission" date="2019-06" db="EMBL/GenBank/DDBJ databases">
        <title>Sequencing the genomes of 1000 actinobacteria strains.</title>
        <authorList>
            <person name="Klenk H.-P."/>
        </authorList>
    </citation>
    <scope>NUCLEOTIDE SEQUENCE [LARGE SCALE GENOMIC DNA]</scope>
    <source>
        <strain evidence="9 10">DSM 102200</strain>
    </source>
</reference>
<evidence type="ECO:0000256" key="1">
    <source>
        <dbReference type="ARBA" id="ARBA00004651"/>
    </source>
</evidence>
<evidence type="ECO:0000256" key="2">
    <source>
        <dbReference type="ARBA" id="ARBA00022448"/>
    </source>
</evidence>
<keyword evidence="3" id="KW-1003">Cell membrane</keyword>
<feature type="domain" description="Major facilitator superfamily (MFS) profile" evidence="8">
    <location>
        <begin position="25"/>
        <end position="485"/>
    </location>
</feature>
<gene>
    <name evidence="9" type="ORF">FB559_2640</name>
</gene>
<dbReference type="AlphaFoldDB" id="A0A543CIZ9"/>
<evidence type="ECO:0000256" key="4">
    <source>
        <dbReference type="ARBA" id="ARBA00022692"/>
    </source>
</evidence>
<evidence type="ECO:0000256" key="5">
    <source>
        <dbReference type="ARBA" id="ARBA00022989"/>
    </source>
</evidence>
<feature type="transmembrane region" description="Helical" evidence="7">
    <location>
        <begin position="122"/>
        <end position="141"/>
    </location>
</feature>
<dbReference type="Gene3D" id="1.20.1720.10">
    <property type="entry name" value="Multidrug resistance protein D"/>
    <property type="match status" value="1"/>
</dbReference>
<keyword evidence="5 7" id="KW-1133">Transmembrane helix</keyword>
<sequence>MARGSAAPAAEPSSEVVGDPRRWLILGTVCTAYAMVGLDLTVMNVALPSAQRALGFSSADRQWVVTAYALAFGSLLLFCGRLADRIGRKESFLVGVAGFGVASAVGGASTSFAMLVTARACQGVFAALMAPACLALVAASFTDTKERGKAFGIFSSVASGTSALGLIVGGVLTSGLNWRWCLYVNLAFVAVALIGGVRLLDRQPKPDTRMDVPGVVLASAGMFCVVYGFANAASHSWSTLGTWGFIAAGGVLLAAFVTWQTRAPQPLLPLRIVLDRNRGGAYLAVLIQGGGIFGVLLFLVYYMQSILGYSAITSGVSLLPLFAAVTVAAAGGGAKLLPMWGPKPLISGGMLIAAGGMVWLTTIGVHSGYVANLLGPLIVVGFGVGFVYAAALTAATAGVALQDTGIASACANTGQQVGGAVGTALLNSIAATAVAGWLTSHTHRVPTLGEFQLASVHSFTTVFWWSAGLFAAGAVITVLLLRNGPLPEGAGGHGHGAPAAEPEAQSA</sequence>
<dbReference type="RefSeq" id="WP_141955841.1">
    <property type="nucleotide sequence ID" value="NZ_VFOZ01000001.1"/>
</dbReference>
<dbReference type="PANTHER" id="PTHR42718">
    <property type="entry name" value="MAJOR FACILITATOR SUPERFAMILY MULTIDRUG TRANSPORTER MFSC"/>
    <property type="match status" value="1"/>
</dbReference>
<dbReference type="InterPro" id="IPR020846">
    <property type="entry name" value="MFS_dom"/>
</dbReference>
<feature type="transmembrane region" description="Helical" evidence="7">
    <location>
        <begin position="212"/>
        <end position="230"/>
    </location>
</feature>
<keyword evidence="4 7" id="KW-0812">Transmembrane</keyword>
<feature type="transmembrane region" description="Helical" evidence="7">
    <location>
        <begin position="462"/>
        <end position="481"/>
    </location>
</feature>
<accession>A0A543CIZ9</accession>
<name>A0A543CIZ9_9ACTN</name>
<feature type="transmembrane region" description="Helical" evidence="7">
    <location>
        <begin position="242"/>
        <end position="259"/>
    </location>
</feature>
<organism evidence="9 10">
    <name type="scientific">Actinoallomurus bryophytorum</name>
    <dbReference type="NCBI Taxonomy" id="1490222"/>
    <lineage>
        <taxon>Bacteria</taxon>
        <taxon>Bacillati</taxon>
        <taxon>Actinomycetota</taxon>
        <taxon>Actinomycetes</taxon>
        <taxon>Streptosporangiales</taxon>
        <taxon>Thermomonosporaceae</taxon>
        <taxon>Actinoallomurus</taxon>
    </lineage>
</organism>
<dbReference type="InterPro" id="IPR036259">
    <property type="entry name" value="MFS_trans_sf"/>
</dbReference>
<dbReference type="Gene3D" id="1.20.1250.20">
    <property type="entry name" value="MFS general substrate transporter like domains"/>
    <property type="match status" value="1"/>
</dbReference>
<evidence type="ECO:0000256" key="7">
    <source>
        <dbReference type="SAM" id="Phobius"/>
    </source>
</evidence>
<dbReference type="Pfam" id="PF07690">
    <property type="entry name" value="MFS_1"/>
    <property type="match status" value="1"/>
</dbReference>
<keyword evidence="6 7" id="KW-0472">Membrane</keyword>
<comment type="subcellular location">
    <subcellularLocation>
        <location evidence="1">Cell membrane</location>
        <topology evidence="1">Multi-pass membrane protein</topology>
    </subcellularLocation>
</comment>
<feature type="transmembrane region" description="Helical" evidence="7">
    <location>
        <begin position="23"/>
        <end position="43"/>
    </location>
</feature>
<evidence type="ECO:0000313" key="10">
    <source>
        <dbReference type="Proteomes" id="UP000316096"/>
    </source>
</evidence>
<feature type="transmembrane region" description="Helical" evidence="7">
    <location>
        <begin position="182"/>
        <end position="200"/>
    </location>
</feature>
<evidence type="ECO:0000259" key="8">
    <source>
        <dbReference type="PROSITE" id="PS50850"/>
    </source>
</evidence>